<dbReference type="GO" id="GO:0120159">
    <property type="term" value="F:rRNA pseudouridine synthase activity"/>
    <property type="evidence" value="ECO:0007669"/>
    <property type="project" value="UniProtKB-ARBA"/>
</dbReference>
<dbReference type="GO" id="GO:0000455">
    <property type="term" value="P:enzyme-directed rRNA pseudouridine synthesis"/>
    <property type="evidence" value="ECO:0007669"/>
    <property type="project" value="UniProtKB-ARBA"/>
</dbReference>
<keyword evidence="2 4" id="KW-0694">RNA-binding</keyword>
<dbReference type="InterPro" id="IPR050343">
    <property type="entry name" value="RsuA_PseudoU_synthase"/>
</dbReference>
<evidence type="ECO:0000256" key="3">
    <source>
        <dbReference type="ARBA" id="ARBA00023235"/>
    </source>
</evidence>
<reference evidence="7 8" key="1">
    <citation type="submission" date="2011-08" db="EMBL/GenBank/DDBJ databases">
        <authorList>
            <person name="Weinstock G."/>
            <person name="Sodergren E."/>
            <person name="Clifton S."/>
            <person name="Fulton L."/>
            <person name="Fulton B."/>
            <person name="Courtney L."/>
            <person name="Fronick C."/>
            <person name="Harrison M."/>
            <person name="Strong C."/>
            <person name="Farmer C."/>
            <person name="Delahaunty K."/>
            <person name="Markovic C."/>
            <person name="Hall O."/>
            <person name="Minx P."/>
            <person name="Tomlinson C."/>
            <person name="Mitreva M."/>
            <person name="Hou S."/>
            <person name="Chen J."/>
            <person name="Wollam A."/>
            <person name="Pepin K.H."/>
            <person name="Johnson M."/>
            <person name="Bhonagiri V."/>
            <person name="Zhang X."/>
            <person name="Suruliraj S."/>
            <person name="Warren W."/>
            <person name="Chinwalla A."/>
            <person name="Mardis E.R."/>
            <person name="Wilson R.K."/>
        </authorList>
    </citation>
    <scope>NUCLEOTIDE SEQUENCE [LARGE SCALE GENOMIC DNA]</scope>
    <source>
        <strain evidence="7 8">F0357</strain>
    </source>
</reference>
<dbReference type="InterPro" id="IPR042092">
    <property type="entry name" value="PsdUridine_s_RsuA/RluB/E/F_cat"/>
</dbReference>
<keyword evidence="8" id="KW-1185">Reference proteome</keyword>
<dbReference type="AlphaFoldDB" id="G9YKA4"/>
<keyword evidence="3 5" id="KW-0413">Isomerase</keyword>
<dbReference type="CDD" id="cd00165">
    <property type="entry name" value="S4"/>
    <property type="match status" value="1"/>
</dbReference>
<dbReference type="Pfam" id="PF00849">
    <property type="entry name" value="PseudoU_synth_2"/>
    <property type="match status" value="1"/>
</dbReference>
<dbReference type="InterPro" id="IPR018496">
    <property type="entry name" value="PsdUridine_synth_RsuA/RluB_CS"/>
</dbReference>
<dbReference type="InterPro" id="IPR020094">
    <property type="entry name" value="TruA/RsuA/RluB/E/F_N"/>
</dbReference>
<evidence type="ECO:0000313" key="7">
    <source>
        <dbReference type="EMBL" id="EHM37575.1"/>
    </source>
</evidence>
<dbReference type="SUPFAM" id="SSF55174">
    <property type="entry name" value="Alpha-L RNA-binding motif"/>
    <property type="match status" value="1"/>
</dbReference>
<dbReference type="EMBL" id="AGCJ01000094">
    <property type="protein sequence ID" value="EHM37575.1"/>
    <property type="molecule type" value="Genomic_DNA"/>
</dbReference>
<feature type="domain" description="RNA-binding S4" evidence="6">
    <location>
        <begin position="2"/>
        <end position="60"/>
    </location>
</feature>
<dbReference type="PATRIC" id="fig|861450.3.peg.1937"/>
<evidence type="ECO:0000256" key="4">
    <source>
        <dbReference type="PROSITE-ProRule" id="PRU00182"/>
    </source>
</evidence>
<accession>G9YKA4</accession>
<sequence>MIRLDKLLGHSGYGTRREIKSLCRRGDVTVNGIVVKDGAYKVDTAKDCVAVGCEAVEYEEFYYLMLHKPAGVVSAAADSRFETVLGLLPPRYGAARVFPVGRLDKDTTGLLLMTNDGTWAHNVISPKKNVPKAYFAEVDGTVPPDAAARFAAGIVLPDGCRCLPAAMRQTGDRSLRIVVREGKFHQIKRMCKAVGLTVTALHRHSIGALVLDEALAPGEFRELTVTERDLPLISE</sequence>
<evidence type="ECO:0000256" key="1">
    <source>
        <dbReference type="ARBA" id="ARBA00008348"/>
    </source>
</evidence>
<protein>
    <recommendedName>
        <fullName evidence="5">Pseudouridine synthase</fullName>
        <ecNumber evidence="5">5.4.99.-</ecNumber>
    </recommendedName>
</protein>
<comment type="caution">
    <text evidence="7">The sequence shown here is derived from an EMBL/GenBank/DDBJ whole genome shotgun (WGS) entry which is preliminary data.</text>
</comment>
<dbReference type="InterPro" id="IPR006145">
    <property type="entry name" value="PsdUridine_synth_RsuA/RluA"/>
</dbReference>
<dbReference type="RefSeq" id="WP_006791075.1">
    <property type="nucleotide sequence ID" value="NZ_JH417616.1"/>
</dbReference>
<evidence type="ECO:0000256" key="2">
    <source>
        <dbReference type="ARBA" id="ARBA00022884"/>
    </source>
</evidence>
<dbReference type="InterPro" id="IPR036986">
    <property type="entry name" value="S4_RNA-bd_sf"/>
</dbReference>
<dbReference type="SMART" id="SM00363">
    <property type="entry name" value="S4"/>
    <property type="match status" value="1"/>
</dbReference>
<dbReference type="PANTHER" id="PTHR47683:SF4">
    <property type="entry name" value="PSEUDOURIDINE SYNTHASE"/>
    <property type="match status" value="1"/>
</dbReference>
<organism evidence="7 8">
    <name type="scientific">Anaeroglobus geminatus F0357</name>
    <dbReference type="NCBI Taxonomy" id="861450"/>
    <lineage>
        <taxon>Bacteria</taxon>
        <taxon>Bacillati</taxon>
        <taxon>Bacillota</taxon>
        <taxon>Negativicutes</taxon>
        <taxon>Veillonellales</taxon>
        <taxon>Veillonellaceae</taxon>
        <taxon>Anaeroglobus</taxon>
    </lineage>
</organism>
<dbReference type="HOGENOM" id="CLU_024979_1_2_9"/>
<evidence type="ECO:0000259" key="6">
    <source>
        <dbReference type="SMART" id="SM00363"/>
    </source>
</evidence>
<dbReference type="InterPro" id="IPR002942">
    <property type="entry name" value="S4_RNA-bd"/>
</dbReference>
<dbReference type="Gene3D" id="3.30.70.580">
    <property type="entry name" value="Pseudouridine synthase I, catalytic domain, N-terminal subdomain"/>
    <property type="match status" value="1"/>
</dbReference>
<evidence type="ECO:0000313" key="8">
    <source>
        <dbReference type="Proteomes" id="UP000005481"/>
    </source>
</evidence>
<dbReference type="EC" id="5.4.99.-" evidence="5"/>
<dbReference type="PROSITE" id="PS01149">
    <property type="entry name" value="PSI_RSU"/>
    <property type="match status" value="1"/>
</dbReference>
<dbReference type="InterPro" id="IPR020103">
    <property type="entry name" value="PsdUridine_synth_cat_dom_sf"/>
</dbReference>
<dbReference type="Pfam" id="PF01479">
    <property type="entry name" value="S4"/>
    <property type="match status" value="1"/>
</dbReference>
<dbReference type="PROSITE" id="PS50889">
    <property type="entry name" value="S4"/>
    <property type="match status" value="1"/>
</dbReference>
<comment type="similarity">
    <text evidence="1 5">Belongs to the pseudouridine synthase RsuA family.</text>
</comment>
<dbReference type="OrthoDB" id="9807213at2"/>
<name>G9YKA4_9FIRM</name>
<dbReference type="STRING" id="861450.HMPREF0080_02114"/>
<dbReference type="Proteomes" id="UP000005481">
    <property type="component" value="Unassembled WGS sequence"/>
</dbReference>
<dbReference type="CDD" id="cd02553">
    <property type="entry name" value="PseudoU_synth_RsuA"/>
    <property type="match status" value="1"/>
</dbReference>
<dbReference type="SUPFAM" id="SSF55120">
    <property type="entry name" value="Pseudouridine synthase"/>
    <property type="match status" value="1"/>
</dbReference>
<dbReference type="GO" id="GO:0003723">
    <property type="term" value="F:RNA binding"/>
    <property type="evidence" value="ECO:0007669"/>
    <property type="project" value="UniProtKB-KW"/>
</dbReference>
<dbReference type="Gene3D" id="3.30.70.1560">
    <property type="entry name" value="Alpha-L RNA-binding motif"/>
    <property type="match status" value="1"/>
</dbReference>
<gene>
    <name evidence="7" type="ORF">HMPREF0080_02114</name>
</gene>
<dbReference type="eggNOG" id="COG1187">
    <property type="taxonomic scope" value="Bacteria"/>
</dbReference>
<dbReference type="NCBIfam" id="TIGR00093">
    <property type="entry name" value="pseudouridine synthase"/>
    <property type="match status" value="1"/>
</dbReference>
<evidence type="ECO:0000256" key="5">
    <source>
        <dbReference type="RuleBase" id="RU003887"/>
    </source>
</evidence>
<dbReference type="PANTHER" id="PTHR47683">
    <property type="entry name" value="PSEUDOURIDINE SYNTHASE FAMILY PROTEIN-RELATED"/>
    <property type="match status" value="1"/>
</dbReference>
<proteinExistence type="inferred from homology"/>
<dbReference type="Gene3D" id="3.10.290.10">
    <property type="entry name" value="RNA-binding S4 domain"/>
    <property type="match status" value="1"/>
</dbReference>
<dbReference type="InterPro" id="IPR000748">
    <property type="entry name" value="PsdUridine_synth_RsuA/RluB/E/F"/>
</dbReference>